<dbReference type="GO" id="GO:0005886">
    <property type="term" value="C:plasma membrane"/>
    <property type="evidence" value="ECO:0007669"/>
    <property type="project" value="UniProtKB-SubCell"/>
</dbReference>
<keyword evidence="4 7" id="KW-0812">Transmembrane</keyword>
<dbReference type="PROSITE" id="PS50928">
    <property type="entry name" value="ABC_TM1"/>
    <property type="match status" value="1"/>
</dbReference>
<dbReference type="SUPFAM" id="SSF161098">
    <property type="entry name" value="MetI-like"/>
    <property type="match status" value="1"/>
</dbReference>
<gene>
    <name evidence="10" type="ORF">FHS81_002045</name>
</gene>
<dbReference type="Pfam" id="PF00528">
    <property type="entry name" value="BPD_transp_1"/>
    <property type="match status" value="1"/>
</dbReference>
<keyword evidence="3" id="KW-1003">Cell membrane</keyword>
<feature type="transmembrane region" description="Helical" evidence="7">
    <location>
        <begin position="150"/>
        <end position="174"/>
    </location>
</feature>
<feature type="transmembrane region" description="Helical" evidence="7">
    <location>
        <begin position="104"/>
        <end position="130"/>
    </location>
</feature>
<dbReference type="InterPro" id="IPR035906">
    <property type="entry name" value="MetI-like_sf"/>
</dbReference>
<name>A0A7W5Z5A4_9HYPH</name>
<feature type="transmembrane region" description="Helical" evidence="7">
    <location>
        <begin position="267"/>
        <end position="293"/>
    </location>
</feature>
<evidence type="ECO:0000313" key="10">
    <source>
        <dbReference type="EMBL" id="MBB3809957.1"/>
    </source>
</evidence>
<dbReference type="InterPro" id="IPR000515">
    <property type="entry name" value="MetI-like"/>
</dbReference>
<keyword evidence="11" id="KW-1185">Reference proteome</keyword>
<dbReference type="InterPro" id="IPR050366">
    <property type="entry name" value="BP-dependent_transpt_permease"/>
</dbReference>
<feature type="transmembrane region" description="Helical" evidence="7">
    <location>
        <begin position="227"/>
        <end position="247"/>
    </location>
</feature>
<accession>A0A7W5Z5A4</accession>
<feature type="compositionally biased region" description="Low complexity" evidence="8">
    <location>
        <begin position="1"/>
        <end position="10"/>
    </location>
</feature>
<comment type="subcellular location">
    <subcellularLocation>
        <location evidence="1 7">Cell membrane</location>
        <topology evidence="1 7">Multi-pass membrane protein</topology>
    </subcellularLocation>
</comment>
<evidence type="ECO:0000259" key="9">
    <source>
        <dbReference type="PROSITE" id="PS50928"/>
    </source>
</evidence>
<evidence type="ECO:0000256" key="7">
    <source>
        <dbReference type="RuleBase" id="RU363032"/>
    </source>
</evidence>
<dbReference type="InterPro" id="IPR025966">
    <property type="entry name" value="OppC_N"/>
</dbReference>
<evidence type="ECO:0000313" key="11">
    <source>
        <dbReference type="Proteomes" id="UP000537592"/>
    </source>
</evidence>
<dbReference type="AlphaFoldDB" id="A0A7W5Z5A4"/>
<sequence>MSMTETTTETAVGTAAISGAPPGNGPAASRSPLWRTLRTTPVIVALGVLTILVFVACFAPWLWTVDPVQINPAQRLRPISFEHWLGTDAYGRDVYSRVLYGGRISLIVGLSVAVISMAVGLVIGVVAGYFRWVDAIVMRIMDGLMAIPGILLAIALVSLSGSSIMTVIIAITVPEIPRVVRLVRSVILSVRNEPYVEAAVSLGTPTVTIMLRHLVPNTIPPLIVQGTYIFASAILTEAILSFLGAGVPPENSSWGNIMAEGRTFFQLIPGLVLYPGILLSMMVLSVNILGDALRDALDPRMSRRL</sequence>
<protein>
    <submittedName>
        <fullName evidence="10">Peptide/nickel transport system permease protein</fullName>
    </submittedName>
</protein>
<feature type="domain" description="ABC transmembrane type-1" evidence="9">
    <location>
        <begin position="106"/>
        <end position="290"/>
    </location>
</feature>
<dbReference type="CDD" id="cd06261">
    <property type="entry name" value="TM_PBP2"/>
    <property type="match status" value="1"/>
</dbReference>
<proteinExistence type="inferred from homology"/>
<evidence type="ECO:0000256" key="6">
    <source>
        <dbReference type="ARBA" id="ARBA00023136"/>
    </source>
</evidence>
<keyword evidence="6 7" id="KW-0472">Membrane</keyword>
<evidence type="ECO:0000256" key="1">
    <source>
        <dbReference type="ARBA" id="ARBA00004651"/>
    </source>
</evidence>
<evidence type="ECO:0000256" key="4">
    <source>
        <dbReference type="ARBA" id="ARBA00022692"/>
    </source>
</evidence>
<reference evidence="10 11" key="1">
    <citation type="submission" date="2020-08" db="EMBL/GenBank/DDBJ databases">
        <title>Genomic Encyclopedia of Type Strains, Phase IV (KMG-IV): sequencing the most valuable type-strain genomes for metagenomic binning, comparative biology and taxonomic classification.</title>
        <authorList>
            <person name="Goeker M."/>
        </authorList>
    </citation>
    <scope>NUCLEOTIDE SEQUENCE [LARGE SCALE GENOMIC DNA]</scope>
    <source>
        <strain evidence="10 11">DSM 28760</strain>
    </source>
</reference>
<evidence type="ECO:0000256" key="2">
    <source>
        <dbReference type="ARBA" id="ARBA00022448"/>
    </source>
</evidence>
<dbReference type="Proteomes" id="UP000537592">
    <property type="component" value="Unassembled WGS sequence"/>
</dbReference>
<comment type="similarity">
    <text evidence="7">Belongs to the binding-protein-dependent transport system permease family.</text>
</comment>
<feature type="region of interest" description="Disordered" evidence="8">
    <location>
        <begin position="1"/>
        <end position="27"/>
    </location>
</feature>
<dbReference type="EMBL" id="JACICC010000004">
    <property type="protein sequence ID" value="MBB3809957.1"/>
    <property type="molecule type" value="Genomic_DNA"/>
</dbReference>
<dbReference type="GO" id="GO:0055085">
    <property type="term" value="P:transmembrane transport"/>
    <property type="evidence" value="ECO:0007669"/>
    <property type="project" value="InterPro"/>
</dbReference>
<organism evidence="10 11">
    <name type="scientific">Pseudochelatococcus contaminans</name>
    <dbReference type="NCBI Taxonomy" id="1538103"/>
    <lineage>
        <taxon>Bacteria</taxon>
        <taxon>Pseudomonadati</taxon>
        <taxon>Pseudomonadota</taxon>
        <taxon>Alphaproteobacteria</taxon>
        <taxon>Hyphomicrobiales</taxon>
        <taxon>Chelatococcaceae</taxon>
        <taxon>Pseudochelatococcus</taxon>
    </lineage>
</organism>
<keyword evidence="5 7" id="KW-1133">Transmembrane helix</keyword>
<keyword evidence="2 7" id="KW-0813">Transport</keyword>
<evidence type="ECO:0000256" key="8">
    <source>
        <dbReference type="SAM" id="MobiDB-lite"/>
    </source>
</evidence>
<dbReference type="PANTHER" id="PTHR43386">
    <property type="entry name" value="OLIGOPEPTIDE TRANSPORT SYSTEM PERMEASE PROTEIN APPC"/>
    <property type="match status" value="1"/>
</dbReference>
<dbReference type="PANTHER" id="PTHR43386:SF6">
    <property type="entry name" value="ABC TRANSPORTER PERMEASE PROTEIN"/>
    <property type="match status" value="1"/>
</dbReference>
<comment type="caution">
    <text evidence="10">The sequence shown here is derived from an EMBL/GenBank/DDBJ whole genome shotgun (WGS) entry which is preliminary data.</text>
</comment>
<dbReference type="Pfam" id="PF12911">
    <property type="entry name" value="OppC_N"/>
    <property type="match status" value="1"/>
</dbReference>
<evidence type="ECO:0000256" key="3">
    <source>
        <dbReference type="ARBA" id="ARBA00022475"/>
    </source>
</evidence>
<feature type="transmembrane region" description="Helical" evidence="7">
    <location>
        <begin position="42"/>
        <end position="63"/>
    </location>
</feature>
<evidence type="ECO:0000256" key="5">
    <source>
        <dbReference type="ARBA" id="ARBA00022989"/>
    </source>
</evidence>
<dbReference type="Gene3D" id="1.10.3720.10">
    <property type="entry name" value="MetI-like"/>
    <property type="match status" value="1"/>
</dbReference>